<comment type="caution">
    <text evidence="6">The sequence shown here is derived from an EMBL/GenBank/DDBJ whole genome shotgun (WGS) entry which is preliminary data.</text>
</comment>
<name>A0ABQ6I1V3_9MICO</name>
<keyword evidence="4" id="KW-0460">Magnesium</keyword>
<dbReference type="InterPro" id="IPR002716">
    <property type="entry name" value="PIN_dom"/>
</dbReference>
<gene>
    <name evidence="6" type="ORF">GCM10025864_16830</name>
</gene>
<dbReference type="RefSeq" id="WP_284292827.1">
    <property type="nucleotide sequence ID" value="NZ_BSUK01000001.1"/>
</dbReference>
<keyword evidence="3" id="KW-0378">Hydrolase</keyword>
<feature type="domain" description="PIN" evidence="5">
    <location>
        <begin position="2"/>
        <end position="117"/>
    </location>
</feature>
<accession>A0ABQ6I1V3</accession>
<evidence type="ECO:0000313" key="7">
    <source>
        <dbReference type="Proteomes" id="UP001157091"/>
    </source>
</evidence>
<dbReference type="Proteomes" id="UP001157091">
    <property type="component" value="Unassembled WGS sequence"/>
</dbReference>
<dbReference type="Gene3D" id="3.40.50.1010">
    <property type="entry name" value="5'-nuclease"/>
    <property type="match status" value="1"/>
</dbReference>
<keyword evidence="1" id="KW-0540">Nuclease</keyword>
<evidence type="ECO:0000256" key="2">
    <source>
        <dbReference type="ARBA" id="ARBA00022723"/>
    </source>
</evidence>
<dbReference type="SUPFAM" id="SSF88723">
    <property type="entry name" value="PIN domain-like"/>
    <property type="match status" value="1"/>
</dbReference>
<protein>
    <recommendedName>
        <fullName evidence="5">PIN domain-containing protein</fullName>
    </recommendedName>
</protein>
<evidence type="ECO:0000259" key="5">
    <source>
        <dbReference type="Pfam" id="PF01850"/>
    </source>
</evidence>
<evidence type="ECO:0000256" key="1">
    <source>
        <dbReference type="ARBA" id="ARBA00022722"/>
    </source>
</evidence>
<evidence type="ECO:0000313" key="6">
    <source>
        <dbReference type="EMBL" id="GMA23924.1"/>
    </source>
</evidence>
<evidence type="ECO:0000256" key="4">
    <source>
        <dbReference type="ARBA" id="ARBA00022842"/>
    </source>
</evidence>
<sequence>MIVVDAGVVIAATTPAHLHHDAAQRIVAEHGGGGMVLHPLTMADILVGPARGGAEAHARRVPEAAGFGLAPDGGPSPEGGARAVTSPVALKMSDACVLATAEQLGVPLATFDQRLTREALNRQVVVLGLDADG</sequence>
<evidence type="ECO:0000256" key="3">
    <source>
        <dbReference type="ARBA" id="ARBA00022801"/>
    </source>
</evidence>
<keyword evidence="2" id="KW-0479">Metal-binding</keyword>
<organism evidence="6 7">
    <name type="scientific">Luteimicrobium album</name>
    <dbReference type="NCBI Taxonomy" id="1054550"/>
    <lineage>
        <taxon>Bacteria</taxon>
        <taxon>Bacillati</taxon>
        <taxon>Actinomycetota</taxon>
        <taxon>Actinomycetes</taxon>
        <taxon>Micrococcales</taxon>
        <taxon>Luteimicrobium</taxon>
    </lineage>
</organism>
<proteinExistence type="predicted"/>
<keyword evidence="7" id="KW-1185">Reference proteome</keyword>
<dbReference type="CDD" id="cd09854">
    <property type="entry name" value="PIN_VapC-like"/>
    <property type="match status" value="1"/>
</dbReference>
<dbReference type="EMBL" id="BSUK01000001">
    <property type="protein sequence ID" value="GMA23924.1"/>
    <property type="molecule type" value="Genomic_DNA"/>
</dbReference>
<reference evidence="7" key="1">
    <citation type="journal article" date="2019" name="Int. J. Syst. Evol. Microbiol.">
        <title>The Global Catalogue of Microorganisms (GCM) 10K type strain sequencing project: providing services to taxonomists for standard genome sequencing and annotation.</title>
        <authorList>
            <consortium name="The Broad Institute Genomics Platform"/>
            <consortium name="The Broad Institute Genome Sequencing Center for Infectious Disease"/>
            <person name="Wu L."/>
            <person name="Ma J."/>
        </authorList>
    </citation>
    <scope>NUCLEOTIDE SEQUENCE [LARGE SCALE GENOMIC DNA]</scope>
    <source>
        <strain evidence="7">NBRC 106348</strain>
    </source>
</reference>
<dbReference type="Pfam" id="PF01850">
    <property type="entry name" value="PIN"/>
    <property type="match status" value="1"/>
</dbReference>
<dbReference type="InterPro" id="IPR029060">
    <property type="entry name" value="PIN-like_dom_sf"/>
</dbReference>